<feature type="site" description="Catalytically relevant" evidence="6">
    <location>
        <position position="116"/>
    </location>
</feature>
<dbReference type="InterPro" id="IPR004800">
    <property type="entry name" value="KdsD/KpsF-type"/>
</dbReference>
<comment type="similarity">
    <text evidence="1 4">Belongs to the SIS family. GutQ/KpsF subfamily.</text>
</comment>
<dbReference type="CDD" id="cd05014">
    <property type="entry name" value="SIS_Kpsf"/>
    <property type="match status" value="1"/>
</dbReference>
<keyword evidence="10" id="KW-0413">Isomerase</keyword>
<dbReference type="CDD" id="cd04604">
    <property type="entry name" value="CBS_pair_SIS_assoc"/>
    <property type="match status" value="1"/>
</dbReference>
<dbReference type="InterPro" id="IPR035474">
    <property type="entry name" value="SIS_Kpsf"/>
</dbReference>
<keyword evidence="5" id="KW-0862">Zinc</keyword>
<evidence type="ECO:0000313" key="10">
    <source>
        <dbReference type="EMBL" id="MYL98816.1"/>
    </source>
</evidence>
<proteinExistence type="inferred from homology"/>
<dbReference type="GO" id="GO:0046872">
    <property type="term" value="F:metal ion binding"/>
    <property type="evidence" value="ECO:0007669"/>
    <property type="project" value="UniProtKB-KW"/>
</dbReference>
<evidence type="ECO:0000256" key="7">
    <source>
        <dbReference type="PROSITE-ProRule" id="PRU00703"/>
    </source>
</evidence>
<dbReference type="PIRSF" id="PIRSF004692">
    <property type="entry name" value="KdsD_KpsF"/>
    <property type="match status" value="1"/>
</dbReference>
<name>A0A7X4GHM5_9SPHN</name>
<keyword evidence="3 7" id="KW-0129">CBS domain</keyword>
<dbReference type="GO" id="GO:0097367">
    <property type="term" value="F:carbohydrate derivative binding"/>
    <property type="evidence" value="ECO:0007669"/>
    <property type="project" value="InterPro"/>
</dbReference>
<gene>
    <name evidence="10" type="ORF">GR702_13695</name>
</gene>
<dbReference type="InterPro" id="IPR046348">
    <property type="entry name" value="SIS_dom_sf"/>
</dbReference>
<accession>A0A7X4GHM5</accession>
<evidence type="ECO:0000256" key="4">
    <source>
        <dbReference type="PIRNR" id="PIRNR004692"/>
    </source>
</evidence>
<dbReference type="PROSITE" id="PS51371">
    <property type="entry name" value="CBS"/>
    <property type="match status" value="2"/>
</dbReference>
<reference evidence="10 11" key="1">
    <citation type="submission" date="2019-12" db="EMBL/GenBank/DDBJ databases">
        <authorList>
            <person name="Feng G."/>
            <person name="Zhu H."/>
        </authorList>
    </citation>
    <scope>NUCLEOTIDE SEQUENCE [LARGE SCALE GENOMIC DNA]</scope>
    <source>
        <strain evidence="10 11">FGD1</strain>
    </source>
</reference>
<dbReference type="NCBIfam" id="TIGR00393">
    <property type="entry name" value="kpsF"/>
    <property type="match status" value="1"/>
</dbReference>
<dbReference type="EMBL" id="WVTD01000010">
    <property type="protein sequence ID" value="MYL98816.1"/>
    <property type="molecule type" value="Genomic_DNA"/>
</dbReference>
<feature type="binding site" evidence="5">
    <location>
        <position position="87"/>
    </location>
    <ligand>
        <name>Zn(2+)</name>
        <dbReference type="ChEBI" id="CHEBI:29105"/>
    </ligand>
</feature>
<dbReference type="Pfam" id="PF01380">
    <property type="entry name" value="SIS"/>
    <property type="match status" value="1"/>
</dbReference>
<dbReference type="InterPro" id="IPR046342">
    <property type="entry name" value="CBS_dom_sf"/>
</dbReference>
<feature type="domain" description="SIS" evidence="9">
    <location>
        <begin position="46"/>
        <end position="189"/>
    </location>
</feature>
<dbReference type="InterPro" id="IPR000644">
    <property type="entry name" value="CBS_dom"/>
</dbReference>
<feature type="domain" description="CBS" evidence="8">
    <location>
        <begin position="278"/>
        <end position="334"/>
    </location>
</feature>
<evidence type="ECO:0000256" key="3">
    <source>
        <dbReference type="ARBA" id="ARBA00023122"/>
    </source>
</evidence>
<evidence type="ECO:0000313" key="11">
    <source>
        <dbReference type="Proteomes" id="UP000465810"/>
    </source>
</evidence>
<dbReference type="InterPro" id="IPR050986">
    <property type="entry name" value="GutQ/KpsF_isomerases"/>
</dbReference>
<dbReference type="AlphaFoldDB" id="A0A7X4GHM5"/>
<dbReference type="SUPFAM" id="SSF53697">
    <property type="entry name" value="SIS domain"/>
    <property type="match status" value="1"/>
</dbReference>
<evidence type="ECO:0000256" key="1">
    <source>
        <dbReference type="ARBA" id="ARBA00008165"/>
    </source>
</evidence>
<organism evidence="10 11">
    <name type="scientific">Novosphingobium silvae</name>
    <dbReference type="NCBI Taxonomy" id="2692619"/>
    <lineage>
        <taxon>Bacteria</taxon>
        <taxon>Pseudomonadati</taxon>
        <taxon>Pseudomonadota</taxon>
        <taxon>Alphaproteobacteria</taxon>
        <taxon>Sphingomonadales</taxon>
        <taxon>Sphingomonadaceae</taxon>
        <taxon>Novosphingobium</taxon>
    </lineage>
</organism>
<evidence type="ECO:0000259" key="9">
    <source>
        <dbReference type="PROSITE" id="PS51464"/>
    </source>
</evidence>
<sequence>MIVTSLQPSIAHDDEAILARGCEVLQIESSALQAMCHSLDASFANACRTILAAKGRVVVTGMGKSGHIGRKAAATFSATGTPASYVHPSEAAHGDLGMLVPGDVLVVISNSGNTAELQAFLTYARAIGVPVIGIASRPGSLVMRHADVALPIPAAREACNANIAPTTSTTLQLGLCDALAMTVMDMRGFSREGMKVLHPGGAIGLRLLPVKDMMHSGASMPLATADARMPDVVSMMTSGGFGIAGIIDEDGALIGVITDGDLRRHFDILGSVLACDVMTSAPHTLDAEMSAEAALELLNELKISAAFIVEQGPGSRPIPCGVVHIHDFLRIGLS</sequence>
<dbReference type="PANTHER" id="PTHR42745">
    <property type="match status" value="1"/>
</dbReference>
<keyword evidence="5" id="KW-0479">Metal-binding</keyword>
<comment type="caution">
    <text evidence="10">The sequence shown here is derived from an EMBL/GenBank/DDBJ whole genome shotgun (WGS) entry which is preliminary data.</text>
</comment>
<dbReference type="GO" id="GO:1901135">
    <property type="term" value="P:carbohydrate derivative metabolic process"/>
    <property type="evidence" value="ECO:0007669"/>
    <property type="project" value="InterPro"/>
</dbReference>
<dbReference type="PROSITE" id="PS51464">
    <property type="entry name" value="SIS"/>
    <property type="match status" value="1"/>
</dbReference>
<feature type="site" description="Catalytically relevant" evidence="6">
    <location>
        <position position="64"/>
    </location>
</feature>
<dbReference type="Proteomes" id="UP000465810">
    <property type="component" value="Unassembled WGS sequence"/>
</dbReference>
<dbReference type="Gene3D" id="3.40.50.10490">
    <property type="entry name" value="Glucose-6-phosphate isomerase like protein, domain 1"/>
    <property type="match status" value="1"/>
</dbReference>
<dbReference type="RefSeq" id="WP_160986458.1">
    <property type="nucleotide sequence ID" value="NZ_WVTD01000010.1"/>
</dbReference>
<dbReference type="FunFam" id="3.40.50.10490:FF:000011">
    <property type="entry name" value="Arabinose 5-phosphate isomerase"/>
    <property type="match status" value="1"/>
</dbReference>
<evidence type="ECO:0000256" key="5">
    <source>
        <dbReference type="PIRSR" id="PIRSR004692-2"/>
    </source>
</evidence>
<evidence type="ECO:0000259" key="8">
    <source>
        <dbReference type="PROSITE" id="PS51371"/>
    </source>
</evidence>
<dbReference type="PANTHER" id="PTHR42745:SF1">
    <property type="entry name" value="ARABINOSE 5-PHOSPHATE ISOMERASE KDSD"/>
    <property type="match status" value="1"/>
</dbReference>
<dbReference type="InterPro" id="IPR001347">
    <property type="entry name" value="SIS_dom"/>
</dbReference>
<dbReference type="Pfam" id="PF00571">
    <property type="entry name" value="CBS"/>
    <property type="match status" value="2"/>
</dbReference>
<feature type="site" description="Catalytically relevant" evidence="6">
    <location>
        <position position="157"/>
    </location>
</feature>
<dbReference type="Gene3D" id="3.10.580.10">
    <property type="entry name" value="CBS-domain"/>
    <property type="match status" value="1"/>
</dbReference>
<evidence type="ECO:0000256" key="2">
    <source>
        <dbReference type="ARBA" id="ARBA00022737"/>
    </source>
</evidence>
<feature type="site" description="Catalytically relevant" evidence="6">
    <location>
        <position position="198"/>
    </location>
</feature>
<keyword evidence="11" id="KW-1185">Reference proteome</keyword>
<dbReference type="GO" id="GO:0005975">
    <property type="term" value="P:carbohydrate metabolic process"/>
    <property type="evidence" value="ECO:0007669"/>
    <property type="project" value="InterPro"/>
</dbReference>
<feature type="domain" description="CBS" evidence="8">
    <location>
        <begin position="214"/>
        <end position="277"/>
    </location>
</feature>
<protein>
    <submittedName>
        <fullName evidence="10">KpsF/GutQ family sugar-phosphate isomerase</fullName>
    </submittedName>
</protein>
<keyword evidence="2" id="KW-0677">Repeat</keyword>
<evidence type="ECO:0000256" key="6">
    <source>
        <dbReference type="PIRSR" id="PIRSR004692-3"/>
    </source>
</evidence>
<dbReference type="GO" id="GO:0019146">
    <property type="term" value="F:arabinose-5-phosphate isomerase activity"/>
    <property type="evidence" value="ECO:0007669"/>
    <property type="project" value="UniProtKB-ARBA"/>
</dbReference>